<evidence type="ECO:0000313" key="4">
    <source>
        <dbReference type="WBParaSite" id="HPBE_0000274301-mRNA-1"/>
    </source>
</evidence>
<evidence type="ECO:0000313" key="3">
    <source>
        <dbReference type="Proteomes" id="UP000050761"/>
    </source>
</evidence>
<protein>
    <submittedName>
        <fullName evidence="4">RNAse P Rpr2/Rpp21/SNM1 subunit domain-containing protein</fullName>
    </submittedName>
</protein>
<evidence type="ECO:0000256" key="1">
    <source>
        <dbReference type="SAM" id="MobiDB-lite"/>
    </source>
</evidence>
<reference evidence="4" key="2">
    <citation type="submission" date="2019-09" db="UniProtKB">
        <authorList>
            <consortium name="WormBaseParasite"/>
        </authorList>
    </citation>
    <scope>IDENTIFICATION</scope>
</reference>
<dbReference type="GO" id="GO:0006396">
    <property type="term" value="P:RNA processing"/>
    <property type="evidence" value="ECO:0007669"/>
    <property type="project" value="InterPro"/>
</dbReference>
<accession>A0A3P7U8Q6</accession>
<dbReference type="Pfam" id="PF04032">
    <property type="entry name" value="Rpr2"/>
    <property type="match status" value="1"/>
</dbReference>
<organism evidence="3 4">
    <name type="scientific">Heligmosomoides polygyrus</name>
    <name type="common">Parasitic roundworm</name>
    <dbReference type="NCBI Taxonomy" id="6339"/>
    <lineage>
        <taxon>Eukaryota</taxon>
        <taxon>Metazoa</taxon>
        <taxon>Ecdysozoa</taxon>
        <taxon>Nematoda</taxon>
        <taxon>Chromadorea</taxon>
        <taxon>Rhabditida</taxon>
        <taxon>Rhabditina</taxon>
        <taxon>Rhabditomorpha</taxon>
        <taxon>Strongyloidea</taxon>
        <taxon>Heligmosomidae</taxon>
        <taxon>Heligmosomoides</taxon>
    </lineage>
</organism>
<reference evidence="2 3" key="1">
    <citation type="submission" date="2018-11" db="EMBL/GenBank/DDBJ databases">
        <authorList>
            <consortium name="Pathogen Informatics"/>
        </authorList>
    </citation>
    <scope>NUCLEOTIDE SEQUENCE [LARGE SCALE GENOMIC DNA]</scope>
</reference>
<evidence type="ECO:0000313" key="2">
    <source>
        <dbReference type="EMBL" id="VDO27929.1"/>
    </source>
</evidence>
<feature type="compositionally biased region" description="Low complexity" evidence="1">
    <location>
        <begin position="1"/>
        <end position="18"/>
    </location>
</feature>
<gene>
    <name evidence="2" type="ORF">HPBE_LOCUS2744</name>
</gene>
<dbReference type="EMBL" id="UZAH01004759">
    <property type="protein sequence ID" value="VDO27929.1"/>
    <property type="molecule type" value="Genomic_DNA"/>
</dbReference>
<proteinExistence type="predicted"/>
<dbReference type="Proteomes" id="UP000050761">
    <property type="component" value="Unassembled WGS sequence"/>
</dbReference>
<dbReference type="AlphaFoldDB" id="A0A183F9A1"/>
<dbReference type="WBParaSite" id="HPBE_0000274301-mRNA-1">
    <property type="protein sequence ID" value="HPBE_0000274301-mRNA-1"/>
    <property type="gene ID" value="HPBE_0000274301"/>
</dbReference>
<accession>A0A183F9A1</accession>
<dbReference type="InterPro" id="IPR007175">
    <property type="entry name" value="Rpr2/Snm1/Rpp21"/>
</dbReference>
<keyword evidence="3" id="KW-1185">Reference proteome</keyword>
<sequence>MSDSADPAPVPSTSAPSPNTCTNGNTARKRGKEAAEKRDSAARLHVLDSHMRLNFLHQGALHLSSQSSGLDDGYAKLARRYAKLFRDVLKTERVKIRPDIGQTFCRKCKQVFVAKVRFCLEDFFRLFIFIVGKE</sequence>
<name>A0A183F9A1_HELPZ</name>
<dbReference type="OrthoDB" id="128536at2759"/>
<feature type="region of interest" description="Disordered" evidence="1">
    <location>
        <begin position="1"/>
        <end position="35"/>
    </location>
</feature>